<accession>A0ABS2AG98</accession>
<name>A0ABS2AG98_9ACTN</name>
<gene>
    <name evidence="1" type="ORF">JIG36_25175</name>
</gene>
<reference evidence="1 2" key="1">
    <citation type="submission" date="2021-01" db="EMBL/GenBank/DDBJ databases">
        <title>Actinoplanes sp. nov. LDG1-06 isolated from lichen.</title>
        <authorList>
            <person name="Saeng-In P."/>
            <person name="Phongsopitanun W."/>
            <person name="Kanchanasin P."/>
            <person name="Yuki M."/>
            <person name="Kudo T."/>
            <person name="Ohkuma M."/>
            <person name="Tanasupawat S."/>
        </authorList>
    </citation>
    <scope>NUCLEOTIDE SEQUENCE [LARGE SCALE GENOMIC DNA]</scope>
    <source>
        <strain evidence="1 2">LDG1-06</strain>
    </source>
</reference>
<dbReference type="Proteomes" id="UP000632138">
    <property type="component" value="Unassembled WGS sequence"/>
</dbReference>
<evidence type="ECO:0000313" key="2">
    <source>
        <dbReference type="Proteomes" id="UP000632138"/>
    </source>
</evidence>
<comment type="caution">
    <text evidence="1">The sequence shown here is derived from an EMBL/GenBank/DDBJ whole genome shotgun (WGS) entry which is preliminary data.</text>
</comment>
<sequence>MQLRFAALFAATVLVALSVVFAVKPIGGSGGAVATSAEAATYVVIEPHVSDCPWETSSDA</sequence>
<protein>
    <submittedName>
        <fullName evidence="1">Uncharacterized protein</fullName>
    </submittedName>
</protein>
<evidence type="ECO:0000313" key="1">
    <source>
        <dbReference type="EMBL" id="MBM2618855.1"/>
    </source>
</evidence>
<dbReference type="RefSeq" id="WP_203378861.1">
    <property type="nucleotide sequence ID" value="NZ_JAENHP010000008.1"/>
</dbReference>
<dbReference type="EMBL" id="JAENHP010000008">
    <property type="protein sequence ID" value="MBM2618855.1"/>
    <property type="molecule type" value="Genomic_DNA"/>
</dbReference>
<organism evidence="1 2">
    <name type="scientific">Paractinoplanes ovalisporus</name>
    <dbReference type="NCBI Taxonomy" id="2810368"/>
    <lineage>
        <taxon>Bacteria</taxon>
        <taxon>Bacillati</taxon>
        <taxon>Actinomycetota</taxon>
        <taxon>Actinomycetes</taxon>
        <taxon>Micromonosporales</taxon>
        <taxon>Micromonosporaceae</taxon>
        <taxon>Paractinoplanes</taxon>
    </lineage>
</organism>
<keyword evidence="2" id="KW-1185">Reference proteome</keyword>
<proteinExistence type="predicted"/>